<comment type="pathway">
    <text evidence="3 15">Cofactor biosynthesis; riboflavin biosynthesis; 5-amino-6-(D-ribitylamino)uracil from GTP: step 3/4.</text>
</comment>
<gene>
    <name evidence="20" type="primary">ribD</name>
    <name evidence="20" type="ORF">V0288_24635</name>
</gene>
<keyword evidence="8 15" id="KW-0378">Hydrolase</keyword>
<feature type="binding site" evidence="17">
    <location>
        <position position="204"/>
    </location>
    <ligand>
        <name>NADP(+)</name>
        <dbReference type="ChEBI" id="CHEBI:58349"/>
    </ligand>
</feature>
<dbReference type="InterPro" id="IPR002734">
    <property type="entry name" value="RibDG_C"/>
</dbReference>
<keyword evidence="10 15" id="KW-0521">NADP</keyword>
<dbReference type="NCBIfam" id="TIGR00227">
    <property type="entry name" value="ribD_Cterm"/>
    <property type="match status" value="1"/>
</dbReference>
<feature type="binding site" evidence="17">
    <location>
        <position position="162"/>
    </location>
    <ligand>
        <name>NADP(+)</name>
        <dbReference type="ChEBI" id="CHEBI:58349"/>
    </ligand>
</feature>
<dbReference type="Proteomes" id="UP001328733">
    <property type="component" value="Unassembled WGS sequence"/>
</dbReference>
<dbReference type="InterPro" id="IPR002125">
    <property type="entry name" value="CMP_dCMP_dom"/>
</dbReference>
<evidence type="ECO:0000256" key="17">
    <source>
        <dbReference type="PIRSR" id="PIRSR006769-2"/>
    </source>
</evidence>
<dbReference type="PANTHER" id="PTHR38011:SF7">
    <property type="entry name" value="2,5-DIAMINO-6-RIBOSYLAMINO-4(3H)-PYRIMIDINONE 5'-PHOSPHATE REDUCTASE"/>
    <property type="match status" value="1"/>
</dbReference>
<dbReference type="EC" id="1.1.1.193" evidence="15"/>
<keyword evidence="9 15" id="KW-0862">Zinc</keyword>
<dbReference type="RefSeq" id="WP_332867805.1">
    <property type="nucleotide sequence ID" value="NZ_JBAFSM010000092.1"/>
</dbReference>
<evidence type="ECO:0000256" key="7">
    <source>
        <dbReference type="ARBA" id="ARBA00022723"/>
    </source>
</evidence>
<evidence type="ECO:0000256" key="10">
    <source>
        <dbReference type="ARBA" id="ARBA00022857"/>
    </source>
</evidence>
<comment type="similarity">
    <text evidence="5 15">In the C-terminal section; belongs to the HTP reductase family.</text>
</comment>
<evidence type="ECO:0000256" key="14">
    <source>
        <dbReference type="ARBA" id="ARBA00049886"/>
    </source>
</evidence>
<comment type="cofactor">
    <cofactor evidence="15 18">
        <name>Zn(2+)</name>
        <dbReference type="ChEBI" id="CHEBI:29105"/>
    </cofactor>
    <text evidence="15 18">Binds 1 zinc ion.</text>
</comment>
<evidence type="ECO:0000256" key="13">
    <source>
        <dbReference type="ARBA" id="ARBA00049861"/>
    </source>
</evidence>
<dbReference type="PROSITE" id="PS51747">
    <property type="entry name" value="CYT_DCMP_DEAMINASES_2"/>
    <property type="match status" value="1"/>
</dbReference>
<dbReference type="GO" id="GO:0008270">
    <property type="term" value="F:zinc ion binding"/>
    <property type="evidence" value="ECO:0007669"/>
    <property type="project" value="InterPro"/>
</dbReference>
<evidence type="ECO:0000256" key="6">
    <source>
        <dbReference type="ARBA" id="ARBA00022619"/>
    </source>
</evidence>
<dbReference type="InterPro" id="IPR050765">
    <property type="entry name" value="Riboflavin_Biosynth_HTPR"/>
</dbReference>
<dbReference type="PROSITE" id="PS00903">
    <property type="entry name" value="CYT_DCMP_DEAMINASES_1"/>
    <property type="match status" value="1"/>
</dbReference>
<evidence type="ECO:0000256" key="16">
    <source>
        <dbReference type="PIRSR" id="PIRSR006769-1"/>
    </source>
</evidence>
<feature type="binding site" evidence="18">
    <location>
        <position position="92"/>
    </location>
    <ligand>
        <name>Zn(2+)</name>
        <dbReference type="ChEBI" id="CHEBI:29105"/>
        <note>catalytic</note>
    </ligand>
</feature>
<dbReference type="GO" id="GO:0009231">
    <property type="term" value="P:riboflavin biosynthetic process"/>
    <property type="evidence" value="ECO:0007669"/>
    <property type="project" value="UniProtKB-KW"/>
</dbReference>
<comment type="caution">
    <text evidence="20">The sequence shown here is derived from an EMBL/GenBank/DDBJ whole genome shotgun (WGS) entry which is preliminary data.</text>
</comment>
<feature type="binding site" evidence="17">
    <location>
        <position position="208"/>
    </location>
    <ligand>
        <name>NADP(+)</name>
        <dbReference type="ChEBI" id="CHEBI:58349"/>
    </ligand>
</feature>
<dbReference type="SUPFAM" id="SSF53597">
    <property type="entry name" value="Dihydrofolate reductase-like"/>
    <property type="match status" value="1"/>
</dbReference>
<dbReference type="GO" id="GO:0008703">
    <property type="term" value="F:5-amino-6-(5-phosphoribosylamino)uracil reductase activity"/>
    <property type="evidence" value="ECO:0007669"/>
    <property type="project" value="UniProtKB-EC"/>
</dbReference>
<evidence type="ECO:0000256" key="8">
    <source>
        <dbReference type="ARBA" id="ARBA00022801"/>
    </source>
</evidence>
<protein>
    <recommendedName>
        <fullName evidence="15">Riboflavin biosynthesis protein RibD</fullName>
    </recommendedName>
    <domain>
        <recommendedName>
            <fullName evidence="15">Diaminohydroxyphosphoribosylaminopyrimidine deaminase</fullName>
            <shortName evidence="15">DRAP deaminase</shortName>
            <ecNumber evidence="15">3.5.4.26</ecNumber>
        </recommendedName>
        <alternativeName>
            <fullName evidence="15">Riboflavin-specific deaminase</fullName>
        </alternativeName>
    </domain>
    <domain>
        <recommendedName>
            <fullName evidence="15">5-amino-6-(5-phosphoribosylamino)uracil reductase</fullName>
            <ecNumber evidence="15">1.1.1.193</ecNumber>
        </recommendedName>
        <alternativeName>
            <fullName evidence="15">HTP reductase</fullName>
        </alternativeName>
    </domain>
</protein>
<feature type="binding site" evidence="18">
    <location>
        <position position="58"/>
    </location>
    <ligand>
        <name>Zn(2+)</name>
        <dbReference type="ChEBI" id="CHEBI:29105"/>
        <note>catalytic</note>
    </ligand>
</feature>
<dbReference type="InterPro" id="IPR016192">
    <property type="entry name" value="APOBEC/CMP_deaminase_Zn-bd"/>
</dbReference>
<dbReference type="SUPFAM" id="SSF53927">
    <property type="entry name" value="Cytidine deaminase-like"/>
    <property type="match status" value="1"/>
</dbReference>
<dbReference type="GO" id="GO:0050661">
    <property type="term" value="F:NADP binding"/>
    <property type="evidence" value="ECO:0007669"/>
    <property type="project" value="InterPro"/>
</dbReference>
<comment type="catalytic activity">
    <reaction evidence="14 15">
        <text>2,5-diamino-6-hydroxy-4-(5-phosphoribosylamino)-pyrimidine + H2O + H(+) = 5-amino-6-(5-phospho-D-ribosylamino)uracil + NH4(+)</text>
        <dbReference type="Rhea" id="RHEA:21868"/>
        <dbReference type="ChEBI" id="CHEBI:15377"/>
        <dbReference type="ChEBI" id="CHEBI:15378"/>
        <dbReference type="ChEBI" id="CHEBI:28938"/>
        <dbReference type="ChEBI" id="CHEBI:58453"/>
        <dbReference type="ChEBI" id="CHEBI:58614"/>
        <dbReference type="EC" id="3.5.4.26"/>
    </reaction>
</comment>
<name>A0AAW9QZK2_9CHRO</name>
<dbReference type="InterPro" id="IPR004794">
    <property type="entry name" value="Eubact_RibD"/>
</dbReference>
<evidence type="ECO:0000256" key="11">
    <source>
        <dbReference type="ARBA" id="ARBA00023002"/>
    </source>
</evidence>
<evidence type="ECO:0000256" key="5">
    <source>
        <dbReference type="ARBA" id="ARBA00007417"/>
    </source>
</evidence>
<dbReference type="NCBIfam" id="TIGR00326">
    <property type="entry name" value="eubact_ribD"/>
    <property type="match status" value="1"/>
</dbReference>
<dbReference type="PIRSF" id="PIRSF006769">
    <property type="entry name" value="RibD"/>
    <property type="match status" value="1"/>
</dbReference>
<evidence type="ECO:0000256" key="18">
    <source>
        <dbReference type="PIRSR" id="PIRSR006769-3"/>
    </source>
</evidence>
<keyword evidence="7 15" id="KW-0479">Metal-binding</keyword>
<comment type="catalytic activity">
    <reaction evidence="13 15">
        <text>5-amino-6-(5-phospho-D-ribitylamino)uracil + NADP(+) = 5-amino-6-(5-phospho-D-ribosylamino)uracil + NADPH + H(+)</text>
        <dbReference type="Rhea" id="RHEA:17845"/>
        <dbReference type="ChEBI" id="CHEBI:15378"/>
        <dbReference type="ChEBI" id="CHEBI:57783"/>
        <dbReference type="ChEBI" id="CHEBI:58349"/>
        <dbReference type="ChEBI" id="CHEBI:58421"/>
        <dbReference type="ChEBI" id="CHEBI:58453"/>
        <dbReference type="EC" id="1.1.1.193"/>
    </reaction>
</comment>
<feature type="binding site" evidence="17">
    <location>
        <position position="212"/>
    </location>
    <ligand>
        <name>substrate</name>
    </ligand>
</feature>
<dbReference type="EC" id="3.5.4.26" evidence="15"/>
<keyword evidence="6 15" id="KW-0686">Riboflavin biosynthesis</keyword>
<evidence type="ECO:0000256" key="15">
    <source>
        <dbReference type="PIRNR" id="PIRNR006769"/>
    </source>
</evidence>
<keyword evidence="21" id="KW-1185">Reference proteome</keyword>
<comment type="function">
    <text evidence="1 15">Converts 2,5-diamino-6-(ribosylamino)-4(3h)-pyrimidinone 5'-phosphate into 5-amino-6-(ribosylamino)-2,4(1h,3h)-pyrimidinedione 5'-phosphate.</text>
</comment>
<feature type="binding site" evidence="18">
    <location>
        <position position="83"/>
    </location>
    <ligand>
        <name>Zn(2+)</name>
        <dbReference type="ChEBI" id="CHEBI:29105"/>
        <note>catalytic</note>
    </ligand>
</feature>
<comment type="similarity">
    <text evidence="4 15">In the N-terminal section; belongs to the cytidine and deoxycytidylate deaminase family.</text>
</comment>
<dbReference type="EMBL" id="JBAFSM010000092">
    <property type="protein sequence ID" value="MEG3440337.1"/>
    <property type="molecule type" value="Genomic_DNA"/>
</dbReference>
<evidence type="ECO:0000313" key="20">
    <source>
        <dbReference type="EMBL" id="MEG3440337.1"/>
    </source>
</evidence>
<evidence type="ECO:0000256" key="4">
    <source>
        <dbReference type="ARBA" id="ARBA00005259"/>
    </source>
</evidence>
<feature type="binding site" evidence="17">
    <location>
        <position position="192"/>
    </location>
    <ligand>
        <name>substrate</name>
    </ligand>
</feature>
<comment type="pathway">
    <text evidence="2 15">Cofactor biosynthesis; riboflavin biosynthesis; 5-amino-6-(D-ribitylamino)uracil from GTP: step 2/4.</text>
</comment>
<dbReference type="InterPro" id="IPR016193">
    <property type="entry name" value="Cytidine_deaminase-like"/>
</dbReference>
<evidence type="ECO:0000256" key="12">
    <source>
        <dbReference type="ARBA" id="ARBA00023268"/>
    </source>
</evidence>
<dbReference type="AlphaFoldDB" id="A0AAW9QZK2"/>
<dbReference type="CDD" id="cd01284">
    <property type="entry name" value="Riboflavin_deaminase-reductase"/>
    <property type="match status" value="1"/>
</dbReference>
<dbReference type="Pfam" id="PF00383">
    <property type="entry name" value="dCMP_cyt_deam_1"/>
    <property type="match status" value="1"/>
</dbReference>
<evidence type="ECO:0000256" key="2">
    <source>
        <dbReference type="ARBA" id="ARBA00004882"/>
    </source>
</evidence>
<proteinExistence type="inferred from homology"/>
<feature type="binding site" evidence="17">
    <location>
        <position position="178"/>
    </location>
    <ligand>
        <name>NADP(+)</name>
        <dbReference type="ChEBI" id="CHEBI:58349"/>
    </ligand>
</feature>
<dbReference type="Gene3D" id="3.40.140.10">
    <property type="entry name" value="Cytidine Deaminase, domain 2"/>
    <property type="match status" value="1"/>
</dbReference>
<accession>A0AAW9QZK2</accession>
<feature type="binding site" evidence="17">
    <location>
        <position position="296"/>
    </location>
    <ligand>
        <name>substrate</name>
    </ligand>
</feature>
<feature type="binding site" evidence="17">
    <location>
        <position position="176"/>
    </location>
    <ligand>
        <name>substrate</name>
    </ligand>
</feature>
<organism evidence="20 21">
    <name type="scientific">Pannus brasiliensis CCIBt3594</name>
    <dbReference type="NCBI Taxonomy" id="1427578"/>
    <lineage>
        <taxon>Bacteria</taxon>
        <taxon>Bacillati</taxon>
        <taxon>Cyanobacteriota</taxon>
        <taxon>Cyanophyceae</taxon>
        <taxon>Oscillatoriophycideae</taxon>
        <taxon>Chroococcales</taxon>
        <taxon>Microcystaceae</taxon>
        <taxon>Pannus</taxon>
    </lineage>
</organism>
<evidence type="ECO:0000259" key="19">
    <source>
        <dbReference type="PROSITE" id="PS51747"/>
    </source>
</evidence>
<feature type="active site" description="Proton donor" evidence="16">
    <location>
        <position position="60"/>
    </location>
</feature>
<evidence type="ECO:0000313" key="21">
    <source>
        <dbReference type="Proteomes" id="UP001328733"/>
    </source>
</evidence>
<sequence>MNQQTRATENDRILIRRCLDLARQAEGRTSPNPLVGSVIVREGEIVGEGFHPGAGQPHAEVFALRQAGEKARGATLYVNLEPCNHHGRTPPCTEAILQAGIAKVVIGTIDPNPLVAGRGIRRLQEAGIETVVGIEEEECARLNEGFFHRVRFRKPFGILKYAMTLDGKIATTSGHSSWITHPESRAIVHKLRATCDAVIVGGNTVRQDDPELTTHGRSDRNPVRVVMSRSLDLPLQARLWETIEAHTIVYTQDIPNVKLQQQLLKKEIEVIELPSLTPSAVMADLYDRGFCKVLWECGGILAARAIAEGTVQKIMAFIAPKIIGGMNAPGPVGDLGLDLMTRALMLENVNVRYLDPDILIEGYLASDNNAFVAEAPI</sequence>
<dbReference type="Gene3D" id="3.40.430.10">
    <property type="entry name" value="Dihydrofolate Reductase, subunit A"/>
    <property type="match status" value="1"/>
</dbReference>
<evidence type="ECO:0000256" key="1">
    <source>
        <dbReference type="ARBA" id="ARBA00002151"/>
    </source>
</evidence>
<dbReference type="FunFam" id="3.40.140.10:FF:000025">
    <property type="entry name" value="Riboflavin biosynthesis protein RibD"/>
    <property type="match status" value="1"/>
</dbReference>
<dbReference type="GO" id="GO:0008835">
    <property type="term" value="F:diaminohydroxyphosphoribosylaminopyrimidine deaminase activity"/>
    <property type="evidence" value="ECO:0007669"/>
    <property type="project" value="UniProtKB-EC"/>
</dbReference>
<keyword evidence="11 15" id="KW-0560">Oxidoreductase</keyword>
<feature type="domain" description="CMP/dCMP-type deaminase" evidence="19">
    <location>
        <begin position="9"/>
        <end position="131"/>
    </location>
</feature>
<evidence type="ECO:0000256" key="3">
    <source>
        <dbReference type="ARBA" id="ARBA00004910"/>
    </source>
</evidence>
<evidence type="ECO:0000256" key="9">
    <source>
        <dbReference type="ARBA" id="ARBA00022833"/>
    </source>
</evidence>
<dbReference type="PANTHER" id="PTHR38011">
    <property type="entry name" value="DIHYDROFOLATE REDUCTASE FAMILY PROTEIN (AFU_ORTHOLOGUE AFUA_8G06820)"/>
    <property type="match status" value="1"/>
</dbReference>
<dbReference type="InterPro" id="IPR024072">
    <property type="entry name" value="DHFR-like_dom_sf"/>
</dbReference>
<dbReference type="InterPro" id="IPR011549">
    <property type="entry name" value="RibD_C"/>
</dbReference>
<dbReference type="Pfam" id="PF01872">
    <property type="entry name" value="RibD_C"/>
    <property type="match status" value="1"/>
</dbReference>
<keyword evidence="12" id="KW-0511">Multifunctional enzyme</keyword>
<reference evidence="20 21" key="1">
    <citation type="submission" date="2024-01" db="EMBL/GenBank/DDBJ databases">
        <title>Genomic insights into the taxonomy and metabolism of the cyanobacterium Pannus brasiliensis CCIBt3594.</title>
        <authorList>
            <person name="Machado M."/>
            <person name="Botero N.B."/>
            <person name="Andreote A.P.D."/>
            <person name="Feitosa A.M.T."/>
            <person name="Popin R."/>
            <person name="Sivonen K."/>
            <person name="Fiore M.F."/>
        </authorList>
    </citation>
    <scope>NUCLEOTIDE SEQUENCE [LARGE SCALE GENOMIC DNA]</scope>
    <source>
        <strain evidence="20 21">CCIBt3594</strain>
    </source>
</reference>